<protein>
    <recommendedName>
        <fullName evidence="10">POTRA domain-containing protein</fullName>
    </recommendedName>
</protein>
<dbReference type="Pfam" id="PF03799">
    <property type="entry name" value="FtsQ_DivIB_C"/>
    <property type="match status" value="1"/>
</dbReference>
<keyword evidence="8" id="KW-0131">Cell cycle</keyword>
<evidence type="ECO:0000256" key="4">
    <source>
        <dbReference type="ARBA" id="ARBA00022618"/>
    </source>
</evidence>
<dbReference type="Gene3D" id="3.10.20.310">
    <property type="entry name" value="membrane protein fhac"/>
    <property type="match status" value="1"/>
</dbReference>
<feature type="transmembrane region" description="Helical" evidence="9">
    <location>
        <begin position="22"/>
        <end position="44"/>
    </location>
</feature>
<keyword evidence="3" id="KW-0997">Cell inner membrane</keyword>
<keyword evidence="4" id="KW-0132">Cell division</keyword>
<dbReference type="EMBL" id="AP025564">
    <property type="protein sequence ID" value="BDE96737.1"/>
    <property type="molecule type" value="Genomic_DNA"/>
</dbReference>
<feature type="domain" description="POTRA" evidence="10">
    <location>
        <begin position="49"/>
        <end position="117"/>
    </location>
</feature>
<dbReference type="PANTHER" id="PTHR35851">
    <property type="entry name" value="CELL DIVISION PROTEIN FTSQ"/>
    <property type="match status" value="1"/>
</dbReference>
<reference evidence="11 12" key="1">
    <citation type="submission" date="2022-01" db="EMBL/GenBank/DDBJ databases">
        <title>Novel bile acid biosynthetic pathways are enriched in the microbiome of centenarians.</title>
        <authorList>
            <person name="Sato Y."/>
            <person name="Atarashi K."/>
            <person name="Plichta R.D."/>
            <person name="Arai Y."/>
            <person name="Sasajima S."/>
            <person name="Kearney M.S."/>
            <person name="Suda W."/>
            <person name="Takeshita K."/>
            <person name="Sasaki T."/>
            <person name="Okamoto S."/>
            <person name="Skelly N.A."/>
            <person name="Okamura Y."/>
            <person name="Vlamakis H."/>
            <person name="Li Y."/>
            <person name="Tanoue T."/>
            <person name="Takei H."/>
            <person name="Nittono H."/>
            <person name="Narushima S."/>
            <person name="Irie J."/>
            <person name="Itoh H."/>
            <person name="Moriya K."/>
            <person name="Sugiura Y."/>
            <person name="Suematsu M."/>
            <person name="Moritoki N."/>
            <person name="Shibata S."/>
            <person name="Littman R.D."/>
            <person name="Fischbach A.M."/>
            <person name="Uwamino Y."/>
            <person name="Inoue T."/>
            <person name="Honda A."/>
            <person name="Hattori M."/>
            <person name="Murai T."/>
            <person name="Xavier J.R."/>
            <person name="Hirose N."/>
            <person name="Honda K."/>
        </authorList>
    </citation>
    <scope>NUCLEOTIDE SEQUENCE [LARGE SCALE GENOMIC DNA]</scope>
    <source>
        <strain evidence="11 12">CE91-St30</strain>
    </source>
</reference>
<evidence type="ECO:0000256" key="3">
    <source>
        <dbReference type="ARBA" id="ARBA00022519"/>
    </source>
</evidence>
<dbReference type="InterPro" id="IPR026579">
    <property type="entry name" value="FtsQ"/>
</dbReference>
<evidence type="ECO:0000256" key="6">
    <source>
        <dbReference type="ARBA" id="ARBA00022989"/>
    </source>
</evidence>
<keyword evidence="6 9" id="KW-1133">Transmembrane helix</keyword>
<dbReference type="Pfam" id="PF08478">
    <property type="entry name" value="POTRA_1"/>
    <property type="match status" value="1"/>
</dbReference>
<sequence>MRIGDIDQVTRNARAQKTYRRYIIRIGLIIGLIGALAIGGAVVYNSNLFTVTNVTVTGVEHLTATEMTELASVPAGTTLLRVDAGGIKERLLADAWVLDASVNRIFPDTLELAITERTIAAVVSVPIDSAQTTEDWAIASDGTWLMAIPAKGSEASKTISQKVYEDAENVLHISDVPLGVSPEVGAHCTDANVNNALDIVSGLTTELADQVKSVKATETSSTVLTLENGIEISFGEAGTTEEIRNKERVILQLMEENPGTIAYINVRVVDRPTWRSL</sequence>
<evidence type="ECO:0000313" key="11">
    <source>
        <dbReference type="EMBL" id="BDE96737.1"/>
    </source>
</evidence>
<comment type="subcellular location">
    <subcellularLocation>
        <location evidence="1">Membrane</location>
    </subcellularLocation>
</comment>
<evidence type="ECO:0000256" key="7">
    <source>
        <dbReference type="ARBA" id="ARBA00023136"/>
    </source>
</evidence>
<proteinExistence type="predicted"/>
<gene>
    <name evidence="11" type="ORF">CE91St30_20700</name>
</gene>
<evidence type="ECO:0000256" key="1">
    <source>
        <dbReference type="ARBA" id="ARBA00004370"/>
    </source>
</evidence>
<evidence type="ECO:0000256" key="2">
    <source>
        <dbReference type="ARBA" id="ARBA00022475"/>
    </source>
</evidence>
<dbReference type="InterPro" id="IPR005548">
    <property type="entry name" value="Cell_div_FtsQ/DivIB_C"/>
</dbReference>
<keyword evidence="7 9" id="KW-0472">Membrane</keyword>
<evidence type="ECO:0000313" key="12">
    <source>
        <dbReference type="Proteomes" id="UP001320544"/>
    </source>
</evidence>
<dbReference type="PANTHER" id="PTHR35851:SF1">
    <property type="entry name" value="CELL DIVISION PROTEIN FTSQ"/>
    <property type="match status" value="1"/>
</dbReference>
<dbReference type="Proteomes" id="UP001320544">
    <property type="component" value="Chromosome"/>
</dbReference>
<keyword evidence="5 9" id="KW-0812">Transmembrane</keyword>
<accession>A0ABM7WK68</accession>
<evidence type="ECO:0000256" key="9">
    <source>
        <dbReference type="SAM" id="Phobius"/>
    </source>
</evidence>
<evidence type="ECO:0000256" key="8">
    <source>
        <dbReference type="ARBA" id="ARBA00023306"/>
    </source>
</evidence>
<dbReference type="InterPro" id="IPR013685">
    <property type="entry name" value="POTRA_FtsQ_type"/>
</dbReference>
<organism evidence="11 12">
    <name type="scientific">Raoultibacter timonensis</name>
    <dbReference type="NCBI Taxonomy" id="1907662"/>
    <lineage>
        <taxon>Bacteria</taxon>
        <taxon>Bacillati</taxon>
        <taxon>Actinomycetota</taxon>
        <taxon>Coriobacteriia</taxon>
        <taxon>Eggerthellales</taxon>
        <taxon>Eggerthellaceae</taxon>
        <taxon>Raoultibacter</taxon>
    </lineage>
</organism>
<dbReference type="InterPro" id="IPR034746">
    <property type="entry name" value="POTRA"/>
</dbReference>
<keyword evidence="12" id="KW-1185">Reference proteome</keyword>
<evidence type="ECO:0000259" key="10">
    <source>
        <dbReference type="PROSITE" id="PS51779"/>
    </source>
</evidence>
<name>A0ABM7WK68_9ACTN</name>
<keyword evidence="2" id="KW-1003">Cell membrane</keyword>
<dbReference type="PROSITE" id="PS51779">
    <property type="entry name" value="POTRA"/>
    <property type="match status" value="1"/>
</dbReference>
<evidence type="ECO:0000256" key="5">
    <source>
        <dbReference type="ARBA" id="ARBA00022692"/>
    </source>
</evidence>